<accession>A0A2I0WZD6</accession>
<reference evidence="1 2" key="1">
    <citation type="journal article" date="2016" name="Sci. Rep.">
        <title>The Dendrobium catenatum Lindl. genome sequence provides insights into polysaccharide synthase, floral development and adaptive evolution.</title>
        <authorList>
            <person name="Zhang G.Q."/>
            <person name="Xu Q."/>
            <person name="Bian C."/>
            <person name="Tsai W.C."/>
            <person name="Yeh C.M."/>
            <person name="Liu K.W."/>
            <person name="Yoshida K."/>
            <person name="Zhang L.S."/>
            <person name="Chang S.B."/>
            <person name="Chen F."/>
            <person name="Shi Y."/>
            <person name="Su Y.Y."/>
            <person name="Zhang Y.Q."/>
            <person name="Chen L.J."/>
            <person name="Yin Y."/>
            <person name="Lin M."/>
            <person name="Huang H."/>
            <person name="Deng H."/>
            <person name="Wang Z.W."/>
            <person name="Zhu S.L."/>
            <person name="Zhao X."/>
            <person name="Deng C."/>
            <person name="Niu S.C."/>
            <person name="Huang J."/>
            <person name="Wang M."/>
            <person name="Liu G.H."/>
            <person name="Yang H.J."/>
            <person name="Xiao X.J."/>
            <person name="Hsiao Y.Y."/>
            <person name="Wu W.L."/>
            <person name="Chen Y.Y."/>
            <person name="Mitsuda N."/>
            <person name="Ohme-Takagi M."/>
            <person name="Luo Y.B."/>
            <person name="Van de Peer Y."/>
            <person name="Liu Z.J."/>
        </authorList>
    </citation>
    <scope>NUCLEOTIDE SEQUENCE [LARGE SCALE GENOMIC DNA]</scope>
    <source>
        <tissue evidence="1">The whole plant</tissue>
    </source>
</reference>
<evidence type="ECO:0000313" key="2">
    <source>
        <dbReference type="Proteomes" id="UP000233837"/>
    </source>
</evidence>
<organism evidence="1 2">
    <name type="scientific">Dendrobium catenatum</name>
    <dbReference type="NCBI Taxonomy" id="906689"/>
    <lineage>
        <taxon>Eukaryota</taxon>
        <taxon>Viridiplantae</taxon>
        <taxon>Streptophyta</taxon>
        <taxon>Embryophyta</taxon>
        <taxon>Tracheophyta</taxon>
        <taxon>Spermatophyta</taxon>
        <taxon>Magnoliopsida</taxon>
        <taxon>Liliopsida</taxon>
        <taxon>Asparagales</taxon>
        <taxon>Orchidaceae</taxon>
        <taxon>Epidendroideae</taxon>
        <taxon>Malaxideae</taxon>
        <taxon>Dendrobiinae</taxon>
        <taxon>Dendrobium</taxon>
    </lineage>
</organism>
<protein>
    <submittedName>
        <fullName evidence="1">Uncharacterized protein</fullName>
    </submittedName>
</protein>
<evidence type="ECO:0000313" key="1">
    <source>
        <dbReference type="EMBL" id="PKU81029.1"/>
    </source>
</evidence>
<sequence length="352" mass="39441">MRIYLFCALNVEGMDKKILCPNISPAMSNLAKESSKKSFHKSENGNGTSYGPWMHVIFKNKKRRKAFFQKKLVGDLYPQKPIDVVEVERVNEKEYGLLESILEVNVQEADATFDKFLSGLDGNNSFNVLSHKEDGIEDVNIVDVNLLDEDAGVNAVEAAVIEELNKGCDGINQDGTSVNGMDYDQELPSDGNAIRYNGNKNCKKINEALSDLQNVAGSENLNNKAEFCGNDSVLIPENEITVERNAARVEADFILNNEDSPISKKLEVEISIIQPMEVKFEDFRVVEGNPTVSIQEKYGFGFTHPNQDVSKSSKSLNFVNSNKNTRLVSVKKNTKQLKFLRHIEEIPRKKKS</sequence>
<gene>
    <name evidence="1" type="ORF">MA16_Dca025104</name>
</gene>
<reference evidence="1 2" key="2">
    <citation type="journal article" date="2017" name="Nature">
        <title>The Apostasia genome and the evolution of orchids.</title>
        <authorList>
            <person name="Zhang G.Q."/>
            <person name="Liu K.W."/>
            <person name="Li Z."/>
            <person name="Lohaus R."/>
            <person name="Hsiao Y.Y."/>
            <person name="Niu S.C."/>
            <person name="Wang J.Y."/>
            <person name="Lin Y.C."/>
            <person name="Xu Q."/>
            <person name="Chen L.J."/>
            <person name="Yoshida K."/>
            <person name="Fujiwara S."/>
            <person name="Wang Z.W."/>
            <person name="Zhang Y.Q."/>
            <person name="Mitsuda N."/>
            <person name="Wang M."/>
            <person name="Liu G.H."/>
            <person name="Pecoraro L."/>
            <person name="Huang H.X."/>
            <person name="Xiao X.J."/>
            <person name="Lin M."/>
            <person name="Wu X.Y."/>
            <person name="Wu W.L."/>
            <person name="Chen Y.Y."/>
            <person name="Chang S.B."/>
            <person name="Sakamoto S."/>
            <person name="Ohme-Takagi M."/>
            <person name="Yagi M."/>
            <person name="Zeng S.J."/>
            <person name="Shen C.Y."/>
            <person name="Yeh C.M."/>
            <person name="Luo Y.B."/>
            <person name="Tsai W.C."/>
            <person name="Van de Peer Y."/>
            <person name="Liu Z.J."/>
        </authorList>
    </citation>
    <scope>NUCLEOTIDE SEQUENCE [LARGE SCALE GENOMIC DNA]</scope>
    <source>
        <tissue evidence="1">The whole plant</tissue>
    </source>
</reference>
<proteinExistence type="predicted"/>
<name>A0A2I0WZD6_9ASPA</name>
<dbReference type="AlphaFoldDB" id="A0A2I0WZD6"/>
<dbReference type="EMBL" id="KZ502291">
    <property type="protein sequence ID" value="PKU81029.1"/>
    <property type="molecule type" value="Genomic_DNA"/>
</dbReference>
<keyword evidence="2" id="KW-1185">Reference proteome</keyword>
<dbReference type="Proteomes" id="UP000233837">
    <property type="component" value="Unassembled WGS sequence"/>
</dbReference>